<dbReference type="EMBL" id="AESD01000339">
    <property type="protein sequence ID" value="EHJ13080.1"/>
    <property type="molecule type" value="Genomic_DNA"/>
</dbReference>
<organism evidence="1 2">
    <name type="scientific">Crocosphaera watsonii WH 0003</name>
    <dbReference type="NCBI Taxonomy" id="423471"/>
    <lineage>
        <taxon>Bacteria</taxon>
        <taxon>Bacillati</taxon>
        <taxon>Cyanobacteriota</taxon>
        <taxon>Cyanophyceae</taxon>
        <taxon>Oscillatoriophycideae</taxon>
        <taxon>Chroococcales</taxon>
        <taxon>Aphanothecaceae</taxon>
        <taxon>Crocosphaera</taxon>
    </lineage>
</organism>
<evidence type="ECO:0008006" key="3">
    <source>
        <dbReference type="Google" id="ProtNLM"/>
    </source>
</evidence>
<dbReference type="InterPro" id="IPR029058">
    <property type="entry name" value="AB_hydrolase_fold"/>
</dbReference>
<dbReference type="Gene3D" id="3.40.50.1820">
    <property type="entry name" value="alpha/beta hydrolase"/>
    <property type="match status" value="1"/>
</dbReference>
<dbReference type="Proteomes" id="UP000003477">
    <property type="component" value="Unassembled WGS sequence"/>
</dbReference>
<dbReference type="Pfam" id="PF02450">
    <property type="entry name" value="LCAT"/>
    <property type="match status" value="1"/>
</dbReference>
<name>G5J400_CROWT</name>
<proteinExistence type="predicted"/>
<dbReference type="SUPFAM" id="SSF53474">
    <property type="entry name" value="alpha/beta-Hydrolases"/>
    <property type="match status" value="1"/>
</dbReference>
<sequence>MGSSLFLDRKTAFGTTQTEQIWGKDFQENVRLFHLHPQYLNPINPNDIKAGVVIPYFENIRLIQLPLPVNPVIVYQSLMDFCTQEKGLNLTEGTNFFPFAYNWLADNRETANKLAAYIREKEQDKNCRFCFIGHSMGGIIIRLMLLNKPEIAEKTDLFFQIASPIKGSAKAYFGIKRYPQLDPIFDRVWQWFQKSETMGDLQKAIERCYSLYQLLPHPEIIALHDEGGRQYSPLDKGLWNQDIHKYIDAAIDVHKQLAQSAKLNINIKCVYSNQKPTITHYIVDPFNGKIKRPIPSFILGDGTVTVNSAIAYSQEDTRILINTPPGDHMGICQNEQVYNELINAWNSL</sequence>
<dbReference type="PATRIC" id="fig|423471.3.peg.2086"/>
<dbReference type="GO" id="GO:0008374">
    <property type="term" value="F:O-acyltransferase activity"/>
    <property type="evidence" value="ECO:0007669"/>
    <property type="project" value="InterPro"/>
</dbReference>
<gene>
    <name evidence="1" type="ORF">CWATWH0003_2223</name>
</gene>
<comment type="caution">
    <text evidence="1">The sequence shown here is derived from an EMBL/GenBank/DDBJ whole genome shotgun (WGS) entry which is preliminary data.</text>
</comment>
<dbReference type="InterPro" id="IPR003386">
    <property type="entry name" value="LACT/PDAT_acylTrfase"/>
</dbReference>
<evidence type="ECO:0000313" key="1">
    <source>
        <dbReference type="EMBL" id="EHJ13080.1"/>
    </source>
</evidence>
<evidence type="ECO:0000313" key="2">
    <source>
        <dbReference type="Proteomes" id="UP000003477"/>
    </source>
</evidence>
<dbReference type="AlphaFoldDB" id="G5J400"/>
<dbReference type="GO" id="GO:0006629">
    <property type="term" value="P:lipid metabolic process"/>
    <property type="evidence" value="ECO:0007669"/>
    <property type="project" value="InterPro"/>
</dbReference>
<reference evidence="1 2" key="1">
    <citation type="journal article" date="2011" name="Front. Microbiol.">
        <title>Two Strains of Crocosphaera watsonii with Highly Conserved Genomes are Distinguished by Strain-Specific Features.</title>
        <authorList>
            <person name="Bench S.R."/>
            <person name="Ilikchyan I.N."/>
            <person name="Tripp H.J."/>
            <person name="Zehr J.P."/>
        </authorList>
    </citation>
    <scope>NUCLEOTIDE SEQUENCE [LARGE SCALE GENOMIC DNA]</scope>
    <source>
        <strain evidence="1 2">WH 0003</strain>
    </source>
</reference>
<accession>G5J400</accession>
<protein>
    <recommendedName>
        <fullName evidence="3">Serine aminopeptidase S33 domain-containing protein</fullName>
    </recommendedName>
</protein>